<evidence type="ECO:0000256" key="1">
    <source>
        <dbReference type="SAM" id="Phobius"/>
    </source>
</evidence>
<evidence type="ECO:0000313" key="5">
    <source>
        <dbReference type="Proteomes" id="UP000625079"/>
    </source>
</evidence>
<accession>A0A410V6P7</accession>
<keyword evidence="4" id="KW-1185">Reference proteome</keyword>
<feature type="transmembrane region" description="Helical" evidence="1">
    <location>
        <begin position="21"/>
        <end position="40"/>
    </location>
</feature>
<evidence type="ECO:0000313" key="3">
    <source>
        <dbReference type="EMBL" id="QOZ60368.1"/>
    </source>
</evidence>
<proteinExistence type="predicted"/>
<reference evidence="3 4" key="2">
    <citation type="submission" date="2018-06" db="EMBL/GenBank/DDBJ databases">
        <title>Comparative genomics of rhizobia nodulating Arachis hypogaea in China.</title>
        <authorList>
            <person name="Li Y."/>
        </authorList>
    </citation>
    <scope>NUCLEOTIDE SEQUENCE [LARGE SCALE GENOMIC DNA]</scope>
    <source>
        <strain evidence="3 4">CCBAU 51658</strain>
    </source>
</reference>
<keyword evidence="1" id="KW-1133">Transmembrane helix</keyword>
<dbReference type="Proteomes" id="UP000593880">
    <property type="component" value="Chromosome"/>
</dbReference>
<feature type="transmembrane region" description="Helical" evidence="1">
    <location>
        <begin position="46"/>
        <end position="66"/>
    </location>
</feature>
<dbReference type="AlphaFoldDB" id="A0A410V6P7"/>
<dbReference type="EMBL" id="BMHC01000009">
    <property type="protein sequence ID" value="GGI27276.1"/>
    <property type="molecule type" value="Genomic_DNA"/>
</dbReference>
<keyword evidence="1" id="KW-0812">Transmembrane</keyword>
<gene>
    <name evidence="2" type="ORF">GCM10010987_43590</name>
    <name evidence="3" type="ORF">XH86_17820</name>
</gene>
<keyword evidence="1" id="KW-0472">Membrane</keyword>
<reference evidence="2" key="1">
    <citation type="journal article" date="2014" name="Int. J. Syst. Evol. Microbiol.">
        <title>Complete genome sequence of Corynebacterium casei LMG S-19264T (=DSM 44701T), isolated from a smear-ripened cheese.</title>
        <authorList>
            <consortium name="US DOE Joint Genome Institute (JGI-PGF)"/>
            <person name="Walter F."/>
            <person name="Albersmeier A."/>
            <person name="Kalinowski J."/>
            <person name="Ruckert C."/>
        </authorList>
    </citation>
    <scope>NUCLEOTIDE SEQUENCE</scope>
    <source>
        <strain evidence="2">CGMCC 1.15034</strain>
    </source>
</reference>
<name>A0A410V6P7_9BRAD</name>
<dbReference type="Proteomes" id="UP000625079">
    <property type="component" value="Unassembled WGS sequence"/>
</dbReference>
<dbReference type="EMBL" id="CP030057">
    <property type="protein sequence ID" value="QOZ60368.1"/>
    <property type="molecule type" value="Genomic_DNA"/>
</dbReference>
<organism evidence="2 5">
    <name type="scientific">Bradyrhizobium guangdongense</name>
    <dbReference type="NCBI Taxonomy" id="1325090"/>
    <lineage>
        <taxon>Bacteria</taxon>
        <taxon>Pseudomonadati</taxon>
        <taxon>Pseudomonadota</taxon>
        <taxon>Alphaproteobacteria</taxon>
        <taxon>Hyphomicrobiales</taxon>
        <taxon>Nitrobacteraceae</taxon>
        <taxon>Bradyrhizobium</taxon>
    </lineage>
</organism>
<sequence>MQRKRSERMIMNGNRYYGVRVEGAKYGVGFGSALAIAISYTNNHSILWAIIHGLLGWLYVIFVALFR</sequence>
<protein>
    <submittedName>
        <fullName evidence="2">Uncharacterized protein</fullName>
    </submittedName>
</protein>
<evidence type="ECO:0000313" key="2">
    <source>
        <dbReference type="EMBL" id="GGI27276.1"/>
    </source>
</evidence>
<evidence type="ECO:0000313" key="4">
    <source>
        <dbReference type="Proteomes" id="UP000593880"/>
    </source>
</evidence>
<reference evidence="2" key="3">
    <citation type="submission" date="2022-12" db="EMBL/GenBank/DDBJ databases">
        <authorList>
            <person name="Sun Q."/>
            <person name="Zhou Y."/>
        </authorList>
    </citation>
    <scope>NUCLEOTIDE SEQUENCE</scope>
    <source>
        <strain evidence="2">CGMCC 1.15034</strain>
    </source>
</reference>